<proteinExistence type="predicted"/>
<dbReference type="AlphaFoldDB" id="A0AAV4UD37"/>
<feature type="compositionally biased region" description="Pro residues" evidence="1">
    <location>
        <begin position="35"/>
        <end position="48"/>
    </location>
</feature>
<name>A0AAV4UD37_CAEEX</name>
<keyword evidence="3" id="KW-1185">Reference proteome</keyword>
<sequence length="81" mass="8717">MSPHLSYRHTDPPVTHINSTSNACLHHTSIGSRSPPGPPNPSPDPPPDTIVTHHHRAQTTYHLDALSQIHLPPPAPDSSST</sequence>
<gene>
    <name evidence="2" type="ORF">CEXT_766341</name>
</gene>
<reference evidence="2 3" key="1">
    <citation type="submission" date="2021-06" db="EMBL/GenBank/DDBJ databases">
        <title>Caerostris extrusa draft genome.</title>
        <authorList>
            <person name="Kono N."/>
            <person name="Arakawa K."/>
        </authorList>
    </citation>
    <scope>NUCLEOTIDE SEQUENCE [LARGE SCALE GENOMIC DNA]</scope>
</reference>
<feature type="region of interest" description="Disordered" evidence="1">
    <location>
        <begin position="1"/>
        <end position="52"/>
    </location>
</feature>
<dbReference type="EMBL" id="BPLR01012664">
    <property type="protein sequence ID" value="GIY55682.1"/>
    <property type="molecule type" value="Genomic_DNA"/>
</dbReference>
<evidence type="ECO:0000313" key="2">
    <source>
        <dbReference type="EMBL" id="GIY55682.1"/>
    </source>
</evidence>
<protein>
    <submittedName>
        <fullName evidence="2">Uncharacterized protein</fullName>
    </submittedName>
</protein>
<evidence type="ECO:0000256" key="1">
    <source>
        <dbReference type="SAM" id="MobiDB-lite"/>
    </source>
</evidence>
<evidence type="ECO:0000313" key="3">
    <source>
        <dbReference type="Proteomes" id="UP001054945"/>
    </source>
</evidence>
<accession>A0AAV4UD37</accession>
<dbReference type="Proteomes" id="UP001054945">
    <property type="component" value="Unassembled WGS sequence"/>
</dbReference>
<comment type="caution">
    <text evidence="2">The sequence shown here is derived from an EMBL/GenBank/DDBJ whole genome shotgun (WGS) entry which is preliminary data.</text>
</comment>
<organism evidence="2 3">
    <name type="scientific">Caerostris extrusa</name>
    <name type="common">Bark spider</name>
    <name type="synonym">Caerostris bankana</name>
    <dbReference type="NCBI Taxonomy" id="172846"/>
    <lineage>
        <taxon>Eukaryota</taxon>
        <taxon>Metazoa</taxon>
        <taxon>Ecdysozoa</taxon>
        <taxon>Arthropoda</taxon>
        <taxon>Chelicerata</taxon>
        <taxon>Arachnida</taxon>
        <taxon>Araneae</taxon>
        <taxon>Araneomorphae</taxon>
        <taxon>Entelegynae</taxon>
        <taxon>Araneoidea</taxon>
        <taxon>Araneidae</taxon>
        <taxon>Caerostris</taxon>
    </lineage>
</organism>